<sequence>MPLVSLIEEATGATNTVALLRLSRAGVNVIETSITPASRAVGAPLADVEVPPGTVVAAVVRDGTPVAPAADLLLAAGDEILVVSHAATEVEVHAAFR</sequence>
<dbReference type="EMBL" id="JAIFZO010000002">
    <property type="protein sequence ID" value="MCX4238784.1"/>
    <property type="molecule type" value="Genomic_DNA"/>
</dbReference>
<dbReference type="Proteomes" id="UP001165590">
    <property type="component" value="Unassembled WGS sequence"/>
</dbReference>
<dbReference type="Gene3D" id="3.30.70.1450">
    <property type="entry name" value="Regulator of K+ conductance, C-terminal domain"/>
    <property type="match status" value="1"/>
</dbReference>
<evidence type="ECO:0000259" key="1">
    <source>
        <dbReference type="PROSITE" id="PS51202"/>
    </source>
</evidence>
<evidence type="ECO:0000313" key="2">
    <source>
        <dbReference type="EMBL" id="MCX4238784.1"/>
    </source>
</evidence>
<accession>A0ABT3VFR4</accession>
<evidence type="ECO:0000313" key="3">
    <source>
        <dbReference type="Proteomes" id="UP001165590"/>
    </source>
</evidence>
<gene>
    <name evidence="2" type="ORF">K3769_39645</name>
</gene>
<dbReference type="PROSITE" id="PS51202">
    <property type="entry name" value="RCK_C"/>
    <property type="match status" value="1"/>
</dbReference>
<comment type="caution">
    <text evidence="2">The sequence shown here is derived from an EMBL/GenBank/DDBJ whole genome shotgun (WGS) entry which is preliminary data.</text>
</comment>
<dbReference type="Pfam" id="PF02080">
    <property type="entry name" value="TrkA_C"/>
    <property type="match status" value="1"/>
</dbReference>
<name>A0ABT3VFR4_9ACTN</name>
<dbReference type="InterPro" id="IPR036721">
    <property type="entry name" value="RCK_C_sf"/>
</dbReference>
<organism evidence="2 3">
    <name type="scientific">Streptomyces ortus</name>
    <dbReference type="NCBI Taxonomy" id="2867268"/>
    <lineage>
        <taxon>Bacteria</taxon>
        <taxon>Bacillati</taxon>
        <taxon>Actinomycetota</taxon>
        <taxon>Actinomycetes</taxon>
        <taxon>Kitasatosporales</taxon>
        <taxon>Streptomycetaceae</taxon>
        <taxon>Streptomyces</taxon>
    </lineage>
</organism>
<keyword evidence="3" id="KW-1185">Reference proteome</keyword>
<feature type="domain" description="RCK C-terminal" evidence="1">
    <location>
        <begin position="17"/>
        <end position="97"/>
    </location>
</feature>
<reference evidence="2" key="1">
    <citation type="journal article" date="2022" name="bioRxiv">
        <title>Discovery and biosynthetic assessment of Streptomyces ortus sp nov. isolated from a deep-sea sponge.</title>
        <authorList>
            <person name="Williams S.E."/>
        </authorList>
    </citation>
    <scope>NUCLEOTIDE SEQUENCE</scope>
    <source>
        <strain evidence="2">A15ISP2-DRY2</strain>
    </source>
</reference>
<proteinExistence type="predicted"/>
<dbReference type="SUPFAM" id="SSF116726">
    <property type="entry name" value="TrkA C-terminal domain-like"/>
    <property type="match status" value="1"/>
</dbReference>
<dbReference type="InterPro" id="IPR006037">
    <property type="entry name" value="RCK_C"/>
</dbReference>
<protein>
    <recommendedName>
        <fullName evidence="1">RCK C-terminal domain-containing protein</fullName>
    </recommendedName>
</protein>